<keyword evidence="1" id="KW-0472">Membrane</keyword>
<sequence length="46" mass="5651">MVQLRLAMFSNLNDNNTMKYVIRFCFHNFHFNCLSYIWIHGTEHKD</sequence>
<accession>A0A2P2PPQ0</accession>
<dbReference type="AlphaFoldDB" id="A0A2P2PPQ0"/>
<evidence type="ECO:0000256" key="1">
    <source>
        <dbReference type="SAM" id="Phobius"/>
    </source>
</evidence>
<evidence type="ECO:0000313" key="2">
    <source>
        <dbReference type="EMBL" id="MBX56732.1"/>
    </source>
</evidence>
<proteinExistence type="predicted"/>
<keyword evidence="1" id="KW-1133">Transmembrane helix</keyword>
<organism evidence="2">
    <name type="scientific">Rhizophora mucronata</name>
    <name type="common">Asiatic mangrove</name>
    <dbReference type="NCBI Taxonomy" id="61149"/>
    <lineage>
        <taxon>Eukaryota</taxon>
        <taxon>Viridiplantae</taxon>
        <taxon>Streptophyta</taxon>
        <taxon>Embryophyta</taxon>
        <taxon>Tracheophyta</taxon>
        <taxon>Spermatophyta</taxon>
        <taxon>Magnoliopsida</taxon>
        <taxon>eudicotyledons</taxon>
        <taxon>Gunneridae</taxon>
        <taxon>Pentapetalae</taxon>
        <taxon>rosids</taxon>
        <taxon>fabids</taxon>
        <taxon>Malpighiales</taxon>
        <taxon>Rhizophoraceae</taxon>
        <taxon>Rhizophora</taxon>
    </lineage>
</organism>
<feature type="transmembrane region" description="Helical" evidence="1">
    <location>
        <begin position="20"/>
        <end position="39"/>
    </location>
</feature>
<keyword evidence="1" id="KW-0812">Transmembrane</keyword>
<name>A0A2P2PPQ0_RHIMU</name>
<protein>
    <submittedName>
        <fullName evidence="2">Uncharacterized protein</fullName>
    </submittedName>
</protein>
<dbReference type="EMBL" id="GGEC01076248">
    <property type="protein sequence ID" value="MBX56732.1"/>
    <property type="molecule type" value="Transcribed_RNA"/>
</dbReference>
<reference evidence="2" key="1">
    <citation type="submission" date="2018-02" db="EMBL/GenBank/DDBJ databases">
        <title>Rhizophora mucronata_Transcriptome.</title>
        <authorList>
            <person name="Meera S.P."/>
            <person name="Sreeshan A."/>
            <person name="Augustine A."/>
        </authorList>
    </citation>
    <scope>NUCLEOTIDE SEQUENCE</scope>
    <source>
        <tissue evidence="2">Leaf</tissue>
    </source>
</reference>